<dbReference type="GO" id="GO:0005737">
    <property type="term" value="C:cytoplasm"/>
    <property type="evidence" value="ECO:0007669"/>
    <property type="project" value="TreeGrafter"/>
</dbReference>
<proteinExistence type="predicted"/>
<organism evidence="1 2">
    <name type="scientific">Loktanella salsilacus</name>
    <dbReference type="NCBI Taxonomy" id="195913"/>
    <lineage>
        <taxon>Bacteria</taxon>
        <taxon>Pseudomonadati</taxon>
        <taxon>Pseudomonadota</taxon>
        <taxon>Alphaproteobacteria</taxon>
        <taxon>Rhodobacterales</taxon>
        <taxon>Roseobacteraceae</taxon>
        <taxon>Loktanella</taxon>
    </lineage>
</organism>
<dbReference type="OrthoDB" id="9792137at2"/>
<dbReference type="EMBL" id="FOTF01000010">
    <property type="protein sequence ID" value="SFL20558.1"/>
    <property type="molecule type" value="Genomic_DNA"/>
</dbReference>
<name>A0A1I4FRP7_9RHOB</name>
<dbReference type="AlphaFoldDB" id="A0A1I4FRP7"/>
<gene>
    <name evidence="1" type="ORF">SAMN04488004_11077</name>
</gene>
<dbReference type="Proteomes" id="UP000199550">
    <property type="component" value="Unassembled WGS sequence"/>
</dbReference>
<dbReference type="InterPro" id="IPR050772">
    <property type="entry name" value="Hydratase-Decarb/MhpD_sf"/>
</dbReference>
<protein>
    <submittedName>
        <fullName evidence="1">2-keto-4-pentenoate hydratase</fullName>
    </submittedName>
</protein>
<evidence type="ECO:0000313" key="1">
    <source>
        <dbReference type="EMBL" id="SFL20558.1"/>
    </source>
</evidence>
<evidence type="ECO:0000313" key="2">
    <source>
        <dbReference type="Proteomes" id="UP000199550"/>
    </source>
</evidence>
<accession>A0A1I4FRP7</accession>
<dbReference type="PANTHER" id="PTHR30143">
    <property type="entry name" value="ACID HYDRATASE"/>
    <property type="match status" value="1"/>
</dbReference>
<reference evidence="1 2" key="1">
    <citation type="submission" date="2016-10" db="EMBL/GenBank/DDBJ databases">
        <authorList>
            <person name="de Groot N.N."/>
        </authorList>
    </citation>
    <scope>NUCLEOTIDE SEQUENCE [LARGE SCALE GENOMIC DNA]</scope>
    <source>
        <strain evidence="1 2">DSM 16199</strain>
    </source>
</reference>
<dbReference type="InterPro" id="IPR036663">
    <property type="entry name" value="Fumarylacetoacetase_C_sf"/>
</dbReference>
<dbReference type="RefSeq" id="WP_090189260.1">
    <property type="nucleotide sequence ID" value="NZ_FOTF01000010.1"/>
</dbReference>
<dbReference type="SUPFAM" id="SSF56529">
    <property type="entry name" value="FAH"/>
    <property type="match status" value="1"/>
</dbReference>
<dbReference type="STRING" id="195913.SAMN04488004_11077"/>
<dbReference type="PANTHER" id="PTHR30143:SF0">
    <property type="entry name" value="2-KETO-4-PENTENOATE HYDRATASE"/>
    <property type="match status" value="1"/>
</dbReference>
<sequence length="250" mass="25781">MPNTTDIAQALIDAHENGTRITPDWDVLTRAQVLAIQSRVSAALGPVTGFKVGHAADGGPPIIAPIQSRYDVAGGGTRIVADRLGVELEIGFTLTQPLPAATLPLRPQDYFVPCIALELVDTRLTGDAATRADLKFADFQINAGLVLGPALPAWDGSDFGTQDARLGTEAQVTLDGPATVPGGSALANLALLLAHLGDHCGGLQVGQTVITGSLCGLPWFTPDAIVTGWIAGFGEVSINLQAANSASETD</sequence>
<dbReference type="GO" id="GO:0008684">
    <property type="term" value="F:2-oxopent-4-enoate hydratase activity"/>
    <property type="evidence" value="ECO:0007669"/>
    <property type="project" value="TreeGrafter"/>
</dbReference>
<dbReference type="Gene3D" id="3.90.850.10">
    <property type="entry name" value="Fumarylacetoacetase-like, C-terminal domain"/>
    <property type="match status" value="1"/>
</dbReference>
<keyword evidence="2" id="KW-1185">Reference proteome</keyword>